<dbReference type="PANTHER" id="PTHR30309">
    <property type="entry name" value="INNER MEMBRANE PROTEIN YGIH"/>
    <property type="match status" value="1"/>
</dbReference>
<dbReference type="HAMAP" id="MF_01043">
    <property type="entry name" value="PlsY"/>
    <property type="match status" value="1"/>
</dbReference>
<comment type="pathway">
    <text evidence="10">Lipid metabolism; phospholipid metabolism.</text>
</comment>
<evidence type="ECO:0000256" key="5">
    <source>
        <dbReference type="ARBA" id="ARBA00022989"/>
    </source>
</evidence>
<dbReference type="AlphaFoldDB" id="A0A926D4X4"/>
<dbReference type="InterPro" id="IPR003811">
    <property type="entry name" value="G3P_acylTferase_PlsY"/>
</dbReference>
<keyword evidence="4 10" id="KW-0812">Transmembrane</keyword>
<evidence type="ECO:0000256" key="9">
    <source>
        <dbReference type="ARBA" id="ARBA00023264"/>
    </source>
</evidence>
<keyword evidence="1 10" id="KW-1003">Cell membrane</keyword>
<protein>
    <recommendedName>
        <fullName evidence="10">Glycerol-3-phosphate acyltransferase</fullName>
    </recommendedName>
    <alternativeName>
        <fullName evidence="10">Acyl-PO4 G3P acyltransferase</fullName>
    </alternativeName>
    <alternativeName>
        <fullName evidence="10">Acyl-phosphate--glycerol-3-phosphate acyltransferase</fullName>
    </alternativeName>
    <alternativeName>
        <fullName evidence="10">G3P acyltransferase</fullName>
        <shortName evidence="10">GPAT</shortName>
        <ecNumber evidence="10">2.3.1.275</ecNumber>
    </alternativeName>
    <alternativeName>
        <fullName evidence="10">Lysophosphatidic acid synthase</fullName>
        <shortName evidence="10">LPA synthase</shortName>
    </alternativeName>
</protein>
<keyword evidence="12" id="KW-1185">Reference proteome</keyword>
<comment type="subcellular location">
    <subcellularLocation>
        <location evidence="10">Cell membrane</location>
        <topology evidence="10">Multi-pass membrane protein</topology>
    </subcellularLocation>
</comment>
<dbReference type="GO" id="GO:0043772">
    <property type="term" value="F:acyl-phosphate glycerol-3-phosphate acyltransferase activity"/>
    <property type="evidence" value="ECO:0007669"/>
    <property type="project" value="UniProtKB-UniRule"/>
</dbReference>
<keyword evidence="11" id="KW-0012">Acyltransferase</keyword>
<keyword evidence="9 10" id="KW-1208">Phospholipid metabolism</keyword>
<comment type="similarity">
    <text evidence="10">Belongs to the PlsY family.</text>
</comment>
<dbReference type="NCBIfam" id="TIGR00023">
    <property type="entry name" value="glycerol-3-phosphate 1-O-acyltransferase PlsY"/>
    <property type="match status" value="1"/>
</dbReference>
<evidence type="ECO:0000256" key="2">
    <source>
        <dbReference type="ARBA" id="ARBA00022516"/>
    </source>
</evidence>
<comment type="caution">
    <text evidence="11">The sequence shown here is derived from an EMBL/GenBank/DDBJ whole genome shotgun (WGS) entry which is preliminary data.</text>
</comment>
<dbReference type="PANTHER" id="PTHR30309:SF0">
    <property type="entry name" value="GLYCEROL-3-PHOSPHATE ACYLTRANSFERASE-RELATED"/>
    <property type="match status" value="1"/>
</dbReference>
<dbReference type="RefSeq" id="WP_249316085.1">
    <property type="nucleotide sequence ID" value="NZ_JACRSR010000002.1"/>
</dbReference>
<keyword evidence="5 10" id="KW-1133">Transmembrane helix</keyword>
<keyword evidence="3 10" id="KW-0808">Transferase</keyword>
<dbReference type="Proteomes" id="UP000623172">
    <property type="component" value="Unassembled WGS sequence"/>
</dbReference>
<reference evidence="11" key="1">
    <citation type="submission" date="2020-08" db="EMBL/GenBank/DDBJ databases">
        <title>Genome public.</title>
        <authorList>
            <person name="Liu C."/>
            <person name="Sun Q."/>
        </authorList>
    </citation>
    <scope>NUCLEOTIDE SEQUENCE</scope>
    <source>
        <strain evidence="11">NSJ-53</strain>
    </source>
</reference>
<evidence type="ECO:0000313" key="12">
    <source>
        <dbReference type="Proteomes" id="UP000623172"/>
    </source>
</evidence>
<keyword evidence="8 10" id="KW-0594">Phospholipid biosynthesis</keyword>
<keyword evidence="7 10" id="KW-0472">Membrane</keyword>
<comment type="subunit">
    <text evidence="10">Probably interacts with PlsX.</text>
</comment>
<sequence>MTYVGYGLIFIGAYLLGCFSSSYFLGRWFLKDDVRNYGSGNAGATNMTRVFGISYGLLALVMDALKGVIAALVGTWLLGPVGGYVGALGAIVGHNWPVFMKFKGGKGIATSIGALLVLMPIPMLIIIASLVILLFITGYVSLSSILGAASVPIYAAISGYGGTPFLVFAILVAAMALFSHRQNIVRLIKGEEKRFTWESLKKKAGKSKQG</sequence>
<gene>
    <name evidence="10 11" type="primary">plsY</name>
    <name evidence="11" type="ORF">H8696_06465</name>
</gene>
<accession>A0A926D4X4</accession>
<evidence type="ECO:0000256" key="10">
    <source>
        <dbReference type="HAMAP-Rule" id="MF_01043"/>
    </source>
</evidence>
<dbReference type="EC" id="2.3.1.275" evidence="10"/>
<comment type="function">
    <text evidence="10">Catalyzes the transfer of an acyl group from acyl-phosphate (acyl-PO(4)) to glycerol-3-phosphate (G3P) to form lysophosphatidic acid (LPA). This enzyme utilizes acyl-phosphate as fatty acyl donor, but not acyl-CoA or acyl-ACP.</text>
</comment>
<name>A0A926D4X4_9FIRM</name>
<feature type="transmembrane region" description="Helical" evidence="10">
    <location>
        <begin position="50"/>
        <end position="78"/>
    </location>
</feature>
<feature type="transmembrane region" description="Helical" evidence="10">
    <location>
        <begin position="153"/>
        <end position="178"/>
    </location>
</feature>
<dbReference type="SMART" id="SM01207">
    <property type="entry name" value="G3P_acyltransf"/>
    <property type="match status" value="1"/>
</dbReference>
<evidence type="ECO:0000256" key="6">
    <source>
        <dbReference type="ARBA" id="ARBA00023098"/>
    </source>
</evidence>
<evidence type="ECO:0000256" key="3">
    <source>
        <dbReference type="ARBA" id="ARBA00022679"/>
    </source>
</evidence>
<keyword evidence="6 10" id="KW-0443">Lipid metabolism</keyword>
<dbReference type="EMBL" id="JACRSR010000002">
    <property type="protein sequence ID" value="MBC8531489.1"/>
    <property type="molecule type" value="Genomic_DNA"/>
</dbReference>
<dbReference type="GO" id="GO:0005886">
    <property type="term" value="C:plasma membrane"/>
    <property type="evidence" value="ECO:0007669"/>
    <property type="project" value="UniProtKB-SubCell"/>
</dbReference>
<dbReference type="Pfam" id="PF02660">
    <property type="entry name" value="G3P_acyltransf"/>
    <property type="match status" value="1"/>
</dbReference>
<feature type="transmembrane region" description="Helical" evidence="10">
    <location>
        <begin position="6"/>
        <end position="30"/>
    </location>
</feature>
<evidence type="ECO:0000256" key="1">
    <source>
        <dbReference type="ARBA" id="ARBA00022475"/>
    </source>
</evidence>
<evidence type="ECO:0000256" key="8">
    <source>
        <dbReference type="ARBA" id="ARBA00023209"/>
    </source>
</evidence>
<evidence type="ECO:0000256" key="7">
    <source>
        <dbReference type="ARBA" id="ARBA00023136"/>
    </source>
</evidence>
<proteinExistence type="inferred from homology"/>
<evidence type="ECO:0000256" key="4">
    <source>
        <dbReference type="ARBA" id="ARBA00022692"/>
    </source>
</evidence>
<feature type="transmembrane region" description="Helical" evidence="10">
    <location>
        <begin position="114"/>
        <end position="141"/>
    </location>
</feature>
<organism evidence="11 12">
    <name type="scientific">Gehongia tenuis</name>
    <dbReference type="NCBI Taxonomy" id="2763655"/>
    <lineage>
        <taxon>Bacteria</taxon>
        <taxon>Bacillati</taxon>
        <taxon>Bacillota</taxon>
        <taxon>Clostridia</taxon>
        <taxon>Christensenellales</taxon>
        <taxon>Christensenellaceae</taxon>
        <taxon>Gehongia</taxon>
    </lineage>
</organism>
<evidence type="ECO:0000313" key="11">
    <source>
        <dbReference type="EMBL" id="MBC8531489.1"/>
    </source>
</evidence>
<dbReference type="GO" id="GO:0008654">
    <property type="term" value="P:phospholipid biosynthetic process"/>
    <property type="evidence" value="ECO:0007669"/>
    <property type="project" value="UniProtKB-UniRule"/>
</dbReference>
<keyword evidence="2 10" id="KW-0444">Lipid biosynthesis</keyword>
<comment type="catalytic activity">
    <reaction evidence="10">
        <text>an acyl phosphate + sn-glycerol 3-phosphate = a 1-acyl-sn-glycero-3-phosphate + phosphate</text>
        <dbReference type="Rhea" id="RHEA:34075"/>
        <dbReference type="ChEBI" id="CHEBI:43474"/>
        <dbReference type="ChEBI" id="CHEBI:57597"/>
        <dbReference type="ChEBI" id="CHEBI:57970"/>
        <dbReference type="ChEBI" id="CHEBI:59918"/>
        <dbReference type="EC" id="2.3.1.275"/>
    </reaction>
</comment>